<keyword evidence="3" id="KW-1185">Reference proteome</keyword>
<dbReference type="Proteomes" id="UP000006408">
    <property type="component" value="Unassembled WGS sequence"/>
</dbReference>
<evidence type="ECO:0000313" key="3">
    <source>
        <dbReference type="Proteomes" id="UP000006408"/>
    </source>
</evidence>
<proteinExistence type="predicted"/>
<dbReference type="HOGENOM" id="CLU_2987430_0_0_11"/>
<feature type="signal peptide" evidence="1">
    <location>
        <begin position="1"/>
        <end position="23"/>
    </location>
</feature>
<reference evidence="2" key="1">
    <citation type="submission" date="2009-04" db="EMBL/GenBank/DDBJ databases">
        <authorList>
            <person name="Weinstock G."/>
            <person name="Sodergren E."/>
            <person name="Clifton S."/>
            <person name="Fulton L."/>
            <person name="Fulton B."/>
            <person name="Courtney L."/>
            <person name="Fronick C."/>
            <person name="Harrison M."/>
            <person name="Strong C."/>
            <person name="Farmer C."/>
            <person name="Delahaunty K."/>
            <person name="Markovic C."/>
            <person name="Hall O."/>
            <person name="Minx P."/>
            <person name="Tomlinson C."/>
            <person name="Mitreva M."/>
            <person name="Nelson J."/>
            <person name="Hou S."/>
            <person name="Wollam A."/>
            <person name="Pepin K.H."/>
            <person name="Johnson M."/>
            <person name="Bhonagiri V."/>
            <person name="Nash W.E."/>
            <person name="Warren W."/>
            <person name="Chinwalla A."/>
            <person name="Mardis E.R."/>
            <person name="Wilson R.K."/>
        </authorList>
    </citation>
    <scope>NUCLEOTIDE SEQUENCE [LARGE SCALE GENOMIC DNA]</scope>
    <source>
        <strain evidence="2">DSM 20098</strain>
    </source>
</reference>
<accession>C4FDM9</accession>
<evidence type="ECO:0000256" key="1">
    <source>
        <dbReference type="SAM" id="SignalP"/>
    </source>
</evidence>
<keyword evidence="1" id="KW-0732">Signal</keyword>
<sequence>MMIRLAVSGLLTCVMAFAPAAGAGVDVQSVADDGARISCPAYPACKRIPRCVSMCKA</sequence>
<gene>
    <name evidence="2" type="ORF">BIFANG_02416</name>
</gene>
<dbReference type="AlphaFoldDB" id="C4FDM9"/>
<name>C4FDM9_9BIFI</name>
<dbReference type="EMBL" id="ABYS02000004">
    <property type="protein sequence ID" value="EEP21060.1"/>
    <property type="molecule type" value="Genomic_DNA"/>
</dbReference>
<comment type="caution">
    <text evidence="2">The sequence shown here is derived from an EMBL/GenBank/DDBJ whole genome shotgun (WGS) entry which is preliminary data.</text>
</comment>
<organism evidence="2 3">
    <name type="scientific">Bifidobacterium angulatum DSM 20098 = JCM 7096</name>
    <dbReference type="NCBI Taxonomy" id="518635"/>
    <lineage>
        <taxon>Bacteria</taxon>
        <taxon>Bacillati</taxon>
        <taxon>Actinomycetota</taxon>
        <taxon>Actinomycetes</taxon>
        <taxon>Bifidobacteriales</taxon>
        <taxon>Bifidobacteriaceae</taxon>
        <taxon>Bifidobacterium</taxon>
    </lineage>
</organism>
<evidence type="ECO:0000313" key="2">
    <source>
        <dbReference type="EMBL" id="EEP21060.1"/>
    </source>
</evidence>
<protein>
    <submittedName>
        <fullName evidence="2">Uncharacterized protein</fullName>
    </submittedName>
</protein>
<feature type="chain" id="PRO_5039131481" evidence="1">
    <location>
        <begin position="24"/>
        <end position="57"/>
    </location>
</feature>